<dbReference type="GO" id="GO:0003700">
    <property type="term" value="F:DNA-binding transcription factor activity"/>
    <property type="evidence" value="ECO:0007669"/>
    <property type="project" value="InterPro"/>
</dbReference>
<proteinExistence type="predicted"/>
<dbReference type="SUPFAM" id="SSF88946">
    <property type="entry name" value="Sigma2 domain of RNA polymerase sigma factors"/>
    <property type="match status" value="1"/>
</dbReference>
<dbReference type="GO" id="GO:0006352">
    <property type="term" value="P:DNA-templated transcription initiation"/>
    <property type="evidence" value="ECO:0007669"/>
    <property type="project" value="InterPro"/>
</dbReference>
<dbReference type="OrthoDB" id="665482at2"/>
<dbReference type="InterPro" id="IPR013325">
    <property type="entry name" value="RNA_pol_sigma_r2"/>
</dbReference>
<organism evidence="1 2">
    <name type="scientific">Arundinibacter roseus</name>
    <dbReference type="NCBI Taxonomy" id="2070510"/>
    <lineage>
        <taxon>Bacteria</taxon>
        <taxon>Pseudomonadati</taxon>
        <taxon>Bacteroidota</taxon>
        <taxon>Cytophagia</taxon>
        <taxon>Cytophagales</taxon>
        <taxon>Spirosomataceae</taxon>
        <taxon>Arundinibacter</taxon>
    </lineage>
</organism>
<comment type="caution">
    <text evidence="1">The sequence shown here is derived from an EMBL/GenBank/DDBJ whole genome shotgun (WGS) entry which is preliminary data.</text>
</comment>
<dbReference type="Gene3D" id="1.10.10.10">
    <property type="entry name" value="Winged helix-like DNA-binding domain superfamily/Winged helix DNA-binding domain"/>
    <property type="match status" value="1"/>
</dbReference>
<reference evidence="1 2" key="1">
    <citation type="submission" date="2019-02" db="EMBL/GenBank/DDBJ databases">
        <title>Arundinibacter roseus gen. nov., sp. nov., a new member of the family Cytophagaceae.</title>
        <authorList>
            <person name="Szuroczki S."/>
            <person name="Khayer B."/>
            <person name="Sproer C."/>
            <person name="Toumi M."/>
            <person name="Szabo A."/>
            <person name="Felfoldi T."/>
            <person name="Schumann P."/>
            <person name="Toth E."/>
        </authorList>
    </citation>
    <scope>NUCLEOTIDE SEQUENCE [LARGE SCALE GENOMIC DNA]</scope>
    <source>
        <strain evidence="1 2">DMA-k-7a</strain>
    </source>
</reference>
<dbReference type="SUPFAM" id="SSF88659">
    <property type="entry name" value="Sigma3 and sigma4 domains of RNA polymerase sigma factors"/>
    <property type="match status" value="1"/>
</dbReference>
<dbReference type="EMBL" id="SMJU01000009">
    <property type="protein sequence ID" value="TDB63785.1"/>
    <property type="molecule type" value="Genomic_DNA"/>
</dbReference>
<dbReference type="RefSeq" id="WP_132119433.1">
    <property type="nucleotide sequence ID" value="NZ_SMJU01000009.1"/>
</dbReference>
<evidence type="ECO:0000313" key="2">
    <source>
        <dbReference type="Proteomes" id="UP000295706"/>
    </source>
</evidence>
<dbReference type="Gene3D" id="1.10.1740.10">
    <property type="match status" value="1"/>
</dbReference>
<dbReference type="InterPro" id="IPR036388">
    <property type="entry name" value="WH-like_DNA-bd_sf"/>
</dbReference>
<dbReference type="Proteomes" id="UP000295706">
    <property type="component" value="Unassembled WGS sequence"/>
</dbReference>
<accession>A0A4V2X9H6</accession>
<gene>
    <name evidence="1" type="ORF">EZE20_15960</name>
</gene>
<evidence type="ECO:0000313" key="1">
    <source>
        <dbReference type="EMBL" id="TDB63785.1"/>
    </source>
</evidence>
<protein>
    <submittedName>
        <fullName evidence="1">Sigma-70 family RNA polymerase sigma factor</fullName>
    </submittedName>
</protein>
<sequence>MSLFSKPFDESRVMDGIRTGGSERRFFENILYQNFTYLIRDGARRHTLSEDDSSIVYSDTILTVIEHLISRRFEGRSGIKTYVHQIFTNKCVDLIRKHSTKKAQVFQGEGLSEMLNLLPDDTHSAIQTLMQQQDVDLLRQRLTQLGDKCHRMLWAWGEGFTDVEIAREMGYQSAAVSKTSRQRCLDRLRELYLSAYKN</sequence>
<keyword evidence="2" id="KW-1185">Reference proteome</keyword>
<dbReference type="InterPro" id="IPR013324">
    <property type="entry name" value="RNA_pol_sigma_r3/r4-like"/>
</dbReference>
<name>A0A4V2X9H6_9BACT</name>
<dbReference type="AlphaFoldDB" id="A0A4V2X9H6"/>